<dbReference type="SUPFAM" id="SSF50630">
    <property type="entry name" value="Acid proteases"/>
    <property type="match status" value="1"/>
</dbReference>
<dbReference type="PROSITE" id="PS51767">
    <property type="entry name" value="PEPTIDASE_A1"/>
    <property type="match status" value="1"/>
</dbReference>
<name>A0AAD7C3B2_9AGAR</name>
<dbReference type="GO" id="GO:0006508">
    <property type="term" value="P:proteolysis"/>
    <property type="evidence" value="ECO:0007669"/>
    <property type="project" value="UniProtKB-KW"/>
</dbReference>
<evidence type="ECO:0000259" key="4">
    <source>
        <dbReference type="PROSITE" id="PS51767"/>
    </source>
</evidence>
<dbReference type="InterPro" id="IPR033121">
    <property type="entry name" value="PEPTIDASE_A1"/>
</dbReference>
<sequence>MVNDLLYWNWRHSLVRAKGLRQTAADCGVLRRRKKAAFENEYLVNITVGGKGFQVVLDTGSSDTWVVHEGFTCIDSDSNPVPASTCAFGPAQFNPADSPTFELLSNHTLNITYNTGEFLRGPVGFDTVSVGSINVSGQEIGVPDMNFWKGDGTSEGVLGLAFPALTRVDLENGTALVKDPYSPFFLSAIAKKTVPNPFFSFALDRPRFDEFAHDPFVPTLDASPSAELCPWQSHLNPPLSLSSATTRRKSTLPAARTRHFSGTRWYALDVDGYTFSGSTAVVTKSNSTIVDSGTTINLLPTAVADAYNAQFIPPGFLDPVSGLFVVPCNATAPAFTVHVGGVAFDIDPRDQVIPQQNTTAGAEPGSIFCVSGTQDGGSADDDTALFVLDVFLHNVVATLNPVDDEITLSERVPY</sequence>
<keyword evidence="2" id="KW-0064">Aspartyl protease</keyword>
<feature type="active site" evidence="3">
    <location>
        <position position="58"/>
    </location>
</feature>
<dbReference type="PROSITE" id="PS00141">
    <property type="entry name" value="ASP_PROTEASE"/>
    <property type="match status" value="1"/>
</dbReference>
<evidence type="ECO:0000256" key="2">
    <source>
        <dbReference type="ARBA" id="ARBA00022750"/>
    </source>
</evidence>
<protein>
    <submittedName>
        <fullName evidence="5">Acid protease</fullName>
    </submittedName>
</protein>
<evidence type="ECO:0000313" key="5">
    <source>
        <dbReference type="EMBL" id="KAJ7636639.1"/>
    </source>
</evidence>
<dbReference type="InterPro" id="IPR001969">
    <property type="entry name" value="Aspartic_peptidase_AS"/>
</dbReference>
<organism evidence="5 6">
    <name type="scientific">Roridomyces roridus</name>
    <dbReference type="NCBI Taxonomy" id="1738132"/>
    <lineage>
        <taxon>Eukaryota</taxon>
        <taxon>Fungi</taxon>
        <taxon>Dikarya</taxon>
        <taxon>Basidiomycota</taxon>
        <taxon>Agaricomycotina</taxon>
        <taxon>Agaricomycetes</taxon>
        <taxon>Agaricomycetidae</taxon>
        <taxon>Agaricales</taxon>
        <taxon>Marasmiineae</taxon>
        <taxon>Mycenaceae</taxon>
        <taxon>Roridomyces</taxon>
    </lineage>
</organism>
<evidence type="ECO:0000256" key="3">
    <source>
        <dbReference type="PIRSR" id="PIRSR601461-1"/>
    </source>
</evidence>
<keyword evidence="2" id="KW-0378">Hydrolase</keyword>
<dbReference type="InterPro" id="IPR021109">
    <property type="entry name" value="Peptidase_aspartic_dom_sf"/>
</dbReference>
<dbReference type="InterPro" id="IPR001461">
    <property type="entry name" value="Aspartic_peptidase_A1"/>
</dbReference>
<gene>
    <name evidence="5" type="ORF">FB45DRAFT_1138415</name>
</gene>
<dbReference type="Proteomes" id="UP001221142">
    <property type="component" value="Unassembled WGS sequence"/>
</dbReference>
<dbReference type="Gene3D" id="2.40.70.10">
    <property type="entry name" value="Acid Proteases"/>
    <property type="match status" value="2"/>
</dbReference>
<dbReference type="GO" id="GO:0000324">
    <property type="term" value="C:fungal-type vacuole"/>
    <property type="evidence" value="ECO:0007669"/>
    <property type="project" value="TreeGrafter"/>
</dbReference>
<dbReference type="GO" id="GO:0004190">
    <property type="term" value="F:aspartic-type endopeptidase activity"/>
    <property type="evidence" value="ECO:0007669"/>
    <property type="project" value="UniProtKB-KW"/>
</dbReference>
<evidence type="ECO:0000256" key="1">
    <source>
        <dbReference type="ARBA" id="ARBA00007447"/>
    </source>
</evidence>
<comment type="similarity">
    <text evidence="1">Belongs to the peptidase A1 family.</text>
</comment>
<keyword evidence="6" id="KW-1185">Reference proteome</keyword>
<accession>A0AAD7C3B2</accession>
<dbReference type="Pfam" id="PF00026">
    <property type="entry name" value="Asp"/>
    <property type="match status" value="2"/>
</dbReference>
<comment type="caution">
    <text evidence="5">The sequence shown here is derived from an EMBL/GenBank/DDBJ whole genome shotgun (WGS) entry which is preliminary data.</text>
</comment>
<feature type="domain" description="Peptidase A1" evidence="4">
    <location>
        <begin position="42"/>
        <end position="409"/>
    </location>
</feature>
<dbReference type="EMBL" id="JARKIF010000006">
    <property type="protein sequence ID" value="KAJ7636639.1"/>
    <property type="molecule type" value="Genomic_DNA"/>
</dbReference>
<proteinExistence type="inferred from homology"/>
<feature type="active site" evidence="3">
    <location>
        <position position="291"/>
    </location>
</feature>
<reference evidence="5" key="1">
    <citation type="submission" date="2023-03" db="EMBL/GenBank/DDBJ databases">
        <title>Massive genome expansion in bonnet fungi (Mycena s.s.) driven by repeated elements and novel gene families across ecological guilds.</title>
        <authorList>
            <consortium name="Lawrence Berkeley National Laboratory"/>
            <person name="Harder C.B."/>
            <person name="Miyauchi S."/>
            <person name="Viragh M."/>
            <person name="Kuo A."/>
            <person name="Thoen E."/>
            <person name="Andreopoulos B."/>
            <person name="Lu D."/>
            <person name="Skrede I."/>
            <person name="Drula E."/>
            <person name="Henrissat B."/>
            <person name="Morin E."/>
            <person name="Kohler A."/>
            <person name="Barry K."/>
            <person name="LaButti K."/>
            <person name="Morin E."/>
            <person name="Salamov A."/>
            <person name="Lipzen A."/>
            <person name="Mereny Z."/>
            <person name="Hegedus B."/>
            <person name="Baldrian P."/>
            <person name="Stursova M."/>
            <person name="Weitz H."/>
            <person name="Taylor A."/>
            <person name="Grigoriev I.V."/>
            <person name="Nagy L.G."/>
            <person name="Martin F."/>
            <person name="Kauserud H."/>
        </authorList>
    </citation>
    <scope>NUCLEOTIDE SEQUENCE</scope>
    <source>
        <strain evidence="5">9284</strain>
    </source>
</reference>
<dbReference type="PANTHER" id="PTHR47966">
    <property type="entry name" value="BETA-SITE APP-CLEAVING ENZYME, ISOFORM A-RELATED"/>
    <property type="match status" value="1"/>
</dbReference>
<dbReference type="AlphaFoldDB" id="A0AAD7C3B2"/>
<evidence type="ECO:0000313" key="6">
    <source>
        <dbReference type="Proteomes" id="UP001221142"/>
    </source>
</evidence>
<keyword evidence="5" id="KW-0645">Protease</keyword>
<dbReference type="PANTHER" id="PTHR47966:SF47">
    <property type="entry name" value="ENDOPEPTIDASE, PUTATIVE (AFU_ORTHOLOGUE AFUA_3G01220)-RELATED"/>
    <property type="match status" value="1"/>
</dbReference>